<dbReference type="Pfam" id="PF07980">
    <property type="entry name" value="SusD_RagB"/>
    <property type="match status" value="1"/>
</dbReference>
<protein>
    <submittedName>
        <fullName evidence="8">RagB/SusD family nutrient uptake outer membrane protein</fullName>
    </submittedName>
</protein>
<sequence length="605" mass="68359">MINTKDKLTNMKKLFFLILGLGTIFSCEDPFELTPTDIISENVVFEDEGLVNAYLHDLYNRTQFHMTSGGTNINMGFINSWGGEHRNFAPWQAAFGEVTNTPYDENGARLLDYWPYDNIRDINVLIGNLGRSTTLDPEFVTQKSAEARFIRAWEYFEMVKRFGGVPIVTEALDIDASESELFVSRNSEKEVYDFIGSELDAIAAILSESAEETGVASKWAALALKSRAMLYAASVARFGTEQLNGLLGFPSGDAVGYYQQSMAASREIMDNGPFSLYQKNPDKVQNLIDLFLDETGNPEAIFVEKYEFEAGKSHAFDITGTPAGFGFAWNSNYPVYLETMEKFDFIDGASGKMDPAMYDGETPFDPARFFGERDPRFRAWIFYPESTFKGQPVYFHTSTQYTDPADGTRKTTSKQSGFIIPGSDGFPGACHPRHAYAGGNNPTGLLRRKHINPATPDATASSTDWIIIRLAEILLNYAEAAFYLGDPNGDMADVFNQVRDRAGMPSLSVEEITEDKIRQERQVELAFEEHVFWDLRRWRIAVEELDNKPRHKTTWIKDYDTGMYYLNMEHGDKGRVRLHPERNYYYALGLGRIADNPNLVENPGY</sequence>
<keyword evidence="3" id="KW-0732">Signal</keyword>
<dbReference type="Proteomes" id="UP000223913">
    <property type="component" value="Unassembled WGS sequence"/>
</dbReference>
<keyword evidence="9" id="KW-1185">Reference proteome</keyword>
<accession>A0A2D0N2J1</accession>
<dbReference type="InterPro" id="IPR012944">
    <property type="entry name" value="SusD_RagB_dom"/>
</dbReference>
<feature type="domain" description="SusD-like N-terminal" evidence="7">
    <location>
        <begin position="87"/>
        <end position="230"/>
    </location>
</feature>
<dbReference type="InterPro" id="IPR011990">
    <property type="entry name" value="TPR-like_helical_dom_sf"/>
</dbReference>
<dbReference type="InterPro" id="IPR033985">
    <property type="entry name" value="SusD-like_N"/>
</dbReference>
<gene>
    <name evidence="8" type="ORF">CRP01_30730</name>
</gene>
<feature type="domain" description="RagB/SusD" evidence="6">
    <location>
        <begin position="298"/>
        <end position="605"/>
    </location>
</feature>
<dbReference type="Gene3D" id="1.25.40.390">
    <property type="match status" value="1"/>
</dbReference>
<evidence type="ECO:0000256" key="1">
    <source>
        <dbReference type="ARBA" id="ARBA00004442"/>
    </source>
</evidence>
<evidence type="ECO:0000313" key="9">
    <source>
        <dbReference type="Proteomes" id="UP000223913"/>
    </source>
</evidence>
<keyword evidence="4" id="KW-0472">Membrane</keyword>
<dbReference type="Pfam" id="PF14322">
    <property type="entry name" value="SusD-like_3"/>
    <property type="match status" value="1"/>
</dbReference>
<reference evidence="8 9" key="1">
    <citation type="submission" date="2017-10" db="EMBL/GenBank/DDBJ databases">
        <title>The draft genome sequence of Lewinella nigricans NBRC 102662.</title>
        <authorList>
            <person name="Wang K."/>
        </authorList>
    </citation>
    <scope>NUCLEOTIDE SEQUENCE [LARGE SCALE GENOMIC DNA]</scope>
    <source>
        <strain evidence="8 9">NBRC 102662</strain>
    </source>
</reference>
<evidence type="ECO:0000256" key="3">
    <source>
        <dbReference type="ARBA" id="ARBA00022729"/>
    </source>
</evidence>
<dbReference type="AlphaFoldDB" id="A0A2D0N2J1"/>
<evidence type="ECO:0000313" key="8">
    <source>
        <dbReference type="EMBL" id="PHN02762.1"/>
    </source>
</evidence>
<comment type="caution">
    <text evidence="8">The sequence shown here is derived from an EMBL/GenBank/DDBJ whole genome shotgun (WGS) entry which is preliminary data.</text>
</comment>
<dbReference type="GO" id="GO:0009279">
    <property type="term" value="C:cell outer membrane"/>
    <property type="evidence" value="ECO:0007669"/>
    <property type="project" value="UniProtKB-SubCell"/>
</dbReference>
<dbReference type="SUPFAM" id="SSF48452">
    <property type="entry name" value="TPR-like"/>
    <property type="match status" value="1"/>
</dbReference>
<evidence type="ECO:0000256" key="5">
    <source>
        <dbReference type="ARBA" id="ARBA00023237"/>
    </source>
</evidence>
<organism evidence="8 9">
    <name type="scientific">Flavilitoribacter nigricans (strain ATCC 23147 / DSM 23189 / NBRC 102662 / NCIMB 1420 / SS-2)</name>
    <name type="common">Lewinella nigricans</name>
    <dbReference type="NCBI Taxonomy" id="1122177"/>
    <lineage>
        <taxon>Bacteria</taxon>
        <taxon>Pseudomonadati</taxon>
        <taxon>Bacteroidota</taxon>
        <taxon>Saprospiria</taxon>
        <taxon>Saprospirales</taxon>
        <taxon>Lewinellaceae</taxon>
        <taxon>Flavilitoribacter</taxon>
    </lineage>
</organism>
<dbReference type="PROSITE" id="PS51257">
    <property type="entry name" value="PROKAR_LIPOPROTEIN"/>
    <property type="match status" value="1"/>
</dbReference>
<evidence type="ECO:0000259" key="6">
    <source>
        <dbReference type="Pfam" id="PF07980"/>
    </source>
</evidence>
<keyword evidence="5" id="KW-0998">Cell outer membrane</keyword>
<dbReference type="EMBL" id="PDUD01000037">
    <property type="protein sequence ID" value="PHN02762.1"/>
    <property type="molecule type" value="Genomic_DNA"/>
</dbReference>
<comment type="similarity">
    <text evidence="2">Belongs to the SusD family.</text>
</comment>
<evidence type="ECO:0000256" key="4">
    <source>
        <dbReference type="ARBA" id="ARBA00023136"/>
    </source>
</evidence>
<comment type="subcellular location">
    <subcellularLocation>
        <location evidence="1">Cell outer membrane</location>
    </subcellularLocation>
</comment>
<name>A0A2D0N2J1_FLAN2</name>
<proteinExistence type="inferred from homology"/>
<evidence type="ECO:0000256" key="2">
    <source>
        <dbReference type="ARBA" id="ARBA00006275"/>
    </source>
</evidence>
<evidence type="ECO:0000259" key="7">
    <source>
        <dbReference type="Pfam" id="PF14322"/>
    </source>
</evidence>
<dbReference type="OrthoDB" id="5694214at2"/>